<evidence type="ECO:0000256" key="1">
    <source>
        <dbReference type="SAM" id="MobiDB-lite"/>
    </source>
</evidence>
<gene>
    <name evidence="2" type="ORF">NDU88_001349</name>
</gene>
<evidence type="ECO:0000313" key="2">
    <source>
        <dbReference type="EMBL" id="KAJ1213717.1"/>
    </source>
</evidence>
<evidence type="ECO:0000313" key="3">
    <source>
        <dbReference type="Proteomes" id="UP001066276"/>
    </source>
</evidence>
<dbReference type="EMBL" id="JANPWB010000001">
    <property type="protein sequence ID" value="KAJ1213717.1"/>
    <property type="molecule type" value="Genomic_DNA"/>
</dbReference>
<organism evidence="2 3">
    <name type="scientific">Pleurodeles waltl</name>
    <name type="common">Iberian ribbed newt</name>
    <dbReference type="NCBI Taxonomy" id="8319"/>
    <lineage>
        <taxon>Eukaryota</taxon>
        <taxon>Metazoa</taxon>
        <taxon>Chordata</taxon>
        <taxon>Craniata</taxon>
        <taxon>Vertebrata</taxon>
        <taxon>Euteleostomi</taxon>
        <taxon>Amphibia</taxon>
        <taxon>Batrachia</taxon>
        <taxon>Caudata</taxon>
        <taxon>Salamandroidea</taxon>
        <taxon>Salamandridae</taxon>
        <taxon>Pleurodelinae</taxon>
        <taxon>Pleurodeles</taxon>
    </lineage>
</organism>
<proteinExistence type="predicted"/>
<protein>
    <submittedName>
        <fullName evidence="2">Uncharacterized protein</fullName>
    </submittedName>
</protein>
<reference evidence="2" key="1">
    <citation type="journal article" date="2022" name="bioRxiv">
        <title>Sequencing and chromosome-scale assembly of the giantPleurodeles waltlgenome.</title>
        <authorList>
            <person name="Brown T."/>
            <person name="Elewa A."/>
            <person name="Iarovenko S."/>
            <person name="Subramanian E."/>
            <person name="Araus A.J."/>
            <person name="Petzold A."/>
            <person name="Susuki M."/>
            <person name="Suzuki K.-i.T."/>
            <person name="Hayashi T."/>
            <person name="Toyoda A."/>
            <person name="Oliveira C."/>
            <person name="Osipova E."/>
            <person name="Leigh N.D."/>
            <person name="Simon A."/>
            <person name="Yun M.H."/>
        </authorList>
    </citation>
    <scope>NUCLEOTIDE SEQUENCE</scope>
    <source>
        <strain evidence="2">20211129_DDA</strain>
        <tissue evidence="2">Liver</tissue>
    </source>
</reference>
<dbReference type="Proteomes" id="UP001066276">
    <property type="component" value="Chromosome 1_1"/>
</dbReference>
<sequence>MRTLLTGPQPLSGTGEAGARINKPIGPSWGGAVIKEQHPPQMNKMDKYTVQRQAQPVPRQAQPAPRQAEATLVGEDAERGPCADRNPQVEPQLDAIMEAIQDLKGLLKPKLDAVTVDVTVLRADLKKVAE</sequence>
<name>A0AAV7WLI0_PLEWA</name>
<accession>A0AAV7WLI0</accession>
<feature type="region of interest" description="Disordered" evidence="1">
    <location>
        <begin position="49"/>
        <end position="88"/>
    </location>
</feature>
<dbReference type="AlphaFoldDB" id="A0AAV7WLI0"/>
<feature type="compositionally biased region" description="Low complexity" evidence="1">
    <location>
        <begin position="50"/>
        <end position="68"/>
    </location>
</feature>
<feature type="region of interest" description="Disordered" evidence="1">
    <location>
        <begin position="1"/>
        <end position="35"/>
    </location>
</feature>
<comment type="caution">
    <text evidence="2">The sequence shown here is derived from an EMBL/GenBank/DDBJ whole genome shotgun (WGS) entry which is preliminary data.</text>
</comment>
<keyword evidence="3" id="KW-1185">Reference proteome</keyword>